<evidence type="ECO:0000313" key="2">
    <source>
        <dbReference type="Proteomes" id="UP000018339"/>
    </source>
</evidence>
<dbReference type="Proteomes" id="UP000018339">
    <property type="component" value="Unassembled WGS sequence"/>
</dbReference>
<keyword evidence="2" id="KW-1185">Reference proteome</keyword>
<dbReference type="AlphaFoldDB" id="A0A7U9J8A0"/>
<proteinExistence type="predicted"/>
<dbReference type="EMBL" id="AYSF01000096">
    <property type="protein sequence ID" value="ESU70817.1"/>
    <property type="molecule type" value="Genomic_DNA"/>
</dbReference>
<comment type="caution">
    <text evidence="1">The sequence shown here is derived from an EMBL/GenBank/DDBJ whole genome shotgun (WGS) entry which is preliminary data.</text>
</comment>
<gene>
    <name evidence="1" type="ORF">T260_16935</name>
</gene>
<reference evidence="1 2" key="1">
    <citation type="journal article" date="2014" name="Genome Announc.">
        <title>Draft Genome Sequence of Geobacillus thermopakistaniensis Strain MAS1.</title>
        <authorList>
            <person name="Siddiqui M.A."/>
            <person name="Rashid N."/>
            <person name="Ayyampalayam S."/>
            <person name="Whitman W.B."/>
        </authorList>
    </citation>
    <scope>NUCLEOTIDE SEQUENCE [LARGE SCALE GENOMIC DNA]</scope>
    <source>
        <strain evidence="1 2">MAS1</strain>
    </source>
</reference>
<protein>
    <submittedName>
        <fullName evidence="1">Uncharacterized protein</fullName>
    </submittedName>
</protein>
<organism evidence="1 2">
    <name type="scientific">Geobacillus thermopakistaniensis (strain MAS1)</name>
    <dbReference type="NCBI Taxonomy" id="1408282"/>
    <lineage>
        <taxon>Bacteria</taxon>
        <taxon>Bacillati</taxon>
        <taxon>Bacillota</taxon>
        <taxon>Bacilli</taxon>
        <taxon>Bacillales</taxon>
        <taxon>Anoxybacillaceae</taxon>
        <taxon>Geobacillus</taxon>
    </lineage>
</organism>
<name>A0A7U9J8A0_GEOTM</name>
<accession>A0A7U9J8A0</accession>
<sequence length="103" mass="11378">MRHTSVKNQKRAPPKRGPLFASYSAALGRMSFDGFDQVRFFLFGDMEADAIIVGVDKRSFPDKLPRSVKGAAFSQNEMSTSVPPVEKGRRPSVSIFIPCGLRS</sequence>
<evidence type="ECO:0000313" key="1">
    <source>
        <dbReference type="EMBL" id="ESU70817.1"/>
    </source>
</evidence>